<dbReference type="AlphaFoldDB" id="A0AAU9P524"/>
<dbReference type="InterPro" id="IPR036770">
    <property type="entry name" value="Ankyrin_rpt-contain_sf"/>
</dbReference>
<dbReference type="Gene3D" id="1.25.40.20">
    <property type="entry name" value="Ankyrin repeat-containing domain"/>
    <property type="match status" value="2"/>
</dbReference>
<evidence type="ECO:0000256" key="2">
    <source>
        <dbReference type="ARBA" id="ARBA00023043"/>
    </source>
</evidence>
<name>A0AAU9P524_9ASTR</name>
<reference evidence="4 5" key="1">
    <citation type="submission" date="2022-01" db="EMBL/GenBank/DDBJ databases">
        <authorList>
            <person name="Xiong W."/>
            <person name="Schranz E."/>
        </authorList>
    </citation>
    <scope>NUCLEOTIDE SEQUENCE [LARGE SCALE GENOMIC DNA]</scope>
</reference>
<accession>A0AAU9P524</accession>
<feature type="repeat" description="ANK" evidence="3">
    <location>
        <begin position="28"/>
        <end position="60"/>
    </location>
</feature>
<comment type="caution">
    <text evidence="4">The sequence shown here is derived from an EMBL/GenBank/DDBJ whole genome shotgun (WGS) entry which is preliminary data.</text>
</comment>
<dbReference type="Proteomes" id="UP001157418">
    <property type="component" value="Unassembled WGS sequence"/>
</dbReference>
<dbReference type="Pfam" id="PF12796">
    <property type="entry name" value="Ank_2"/>
    <property type="match status" value="1"/>
</dbReference>
<evidence type="ECO:0000256" key="1">
    <source>
        <dbReference type="ARBA" id="ARBA00022737"/>
    </source>
</evidence>
<dbReference type="SUPFAM" id="SSF48403">
    <property type="entry name" value="Ankyrin repeat"/>
    <property type="match status" value="1"/>
</dbReference>
<sequence length="232" mass="25607">METAIIGNLQGLMRALYYGADKEEEDSEGRRALHFACGFGEVKCAKVLLEAGAKVDALDNNNDTPLHYAAAYGEKECVAFLLDYGADITLQDKDGDTPIDGAKLQNWDNGSNAFSGDTFCFRYNLLVEIWLEIGNCLGHRRIKGGGIQGHRRRWYTGIAAADTEAEEIEAADLLILIADEEADQYLLEDTRVAHQHQGVIKDKKVEAPHCLLYLSLPLLPLLSAKLSLKKPN</sequence>
<gene>
    <name evidence="4" type="ORF">LVIROSA_LOCUS30962</name>
</gene>
<dbReference type="PANTHER" id="PTHR24171:SF9">
    <property type="entry name" value="ANKYRIN REPEAT DOMAIN-CONTAINING PROTEIN 39"/>
    <property type="match status" value="1"/>
</dbReference>
<evidence type="ECO:0000256" key="3">
    <source>
        <dbReference type="PROSITE-ProRule" id="PRU00023"/>
    </source>
</evidence>
<feature type="repeat" description="ANK" evidence="3">
    <location>
        <begin position="61"/>
        <end position="93"/>
    </location>
</feature>
<evidence type="ECO:0000313" key="5">
    <source>
        <dbReference type="Proteomes" id="UP001157418"/>
    </source>
</evidence>
<dbReference type="PANTHER" id="PTHR24171">
    <property type="entry name" value="ANKYRIN REPEAT DOMAIN-CONTAINING PROTEIN 39-RELATED"/>
    <property type="match status" value="1"/>
</dbReference>
<dbReference type="InterPro" id="IPR002110">
    <property type="entry name" value="Ankyrin_rpt"/>
</dbReference>
<keyword evidence="1" id="KW-0677">Repeat</keyword>
<proteinExistence type="predicted"/>
<evidence type="ECO:0000313" key="4">
    <source>
        <dbReference type="EMBL" id="CAH1445184.1"/>
    </source>
</evidence>
<dbReference type="SMART" id="SM00248">
    <property type="entry name" value="ANK"/>
    <property type="match status" value="2"/>
</dbReference>
<dbReference type="PROSITE" id="PS50088">
    <property type="entry name" value="ANK_REPEAT"/>
    <property type="match status" value="2"/>
</dbReference>
<keyword evidence="2 3" id="KW-0040">ANK repeat</keyword>
<dbReference type="PROSITE" id="PS50297">
    <property type="entry name" value="ANK_REP_REGION"/>
    <property type="match status" value="2"/>
</dbReference>
<organism evidence="4 5">
    <name type="scientific">Lactuca virosa</name>
    <dbReference type="NCBI Taxonomy" id="75947"/>
    <lineage>
        <taxon>Eukaryota</taxon>
        <taxon>Viridiplantae</taxon>
        <taxon>Streptophyta</taxon>
        <taxon>Embryophyta</taxon>
        <taxon>Tracheophyta</taxon>
        <taxon>Spermatophyta</taxon>
        <taxon>Magnoliopsida</taxon>
        <taxon>eudicotyledons</taxon>
        <taxon>Gunneridae</taxon>
        <taxon>Pentapetalae</taxon>
        <taxon>asterids</taxon>
        <taxon>campanulids</taxon>
        <taxon>Asterales</taxon>
        <taxon>Asteraceae</taxon>
        <taxon>Cichorioideae</taxon>
        <taxon>Cichorieae</taxon>
        <taxon>Lactucinae</taxon>
        <taxon>Lactuca</taxon>
    </lineage>
</organism>
<keyword evidence="5" id="KW-1185">Reference proteome</keyword>
<protein>
    <submittedName>
        <fullName evidence="4">Uncharacterized protein</fullName>
    </submittedName>
</protein>
<dbReference type="EMBL" id="CAKMRJ010005523">
    <property type="protein sequence ID" value="CAH1445184.1"/>
    <property type="molecule type" value="Genomic_DNA"/>
</dbReference>